<proteinExistence type="predicted"/>
<sequence length="125" mass="12978">MDGESLAAAALLAALGRAAGILSELRHPFVRGRPFSYVVPPAGVRTGAAFMLPDGREVTFAVLVAASGNGFRVEGGVTVEDEALVELPARHVPEVRGALALLDEYAAEVGERAGALLDNLLDEIV</sequence>
<evidence type="ECO:0000313" key="2">
    <source>
        <dbReference type="Proteomes" id="UP001212498"/>
    </source>
</evidence>
<gene>
    <name evidence="1" type="ORF">OUY24_01500</name>
</gene>
<comment type="caution">
    <text evidence="1">The sequence shown here is derived from an EMBL/GenBank/DDBJ whole genome shotgun (WGS) entry which is preliminary data.</text>
</comment>
<reference evidence="1 2" key="1">
    <citation type="submission" date="2022-11" db="EMBL/GenBank/DDBJ databases">
        <title>Nonomuraea corallina sp. nov., a new species of the genus Nonomuraea isolated from sea side sediment in Thai sea.</title>
        <authorList>
            <person name="Ngamcharungchit C."/>
            <person name="Matsumoto A."/>
            <person name="Suriyachadkun C."/>
            <person name="Panbangred W."/>
            <person name="Inahashi Y."/>
            <person name="Intra B."/>
        </authorList>
    </citation>
    <scope>NUCLEOTIDE SEQUENCE [LARGE SCALE GENOMIC DNA]</scope>
    <source>
        <strain evidence="1 2">DSM 43553</strain>
    </source>
</reference>
<dbReference type="EMBL" id="JAPNUD010000002">
    <property type="protein sequence ID" value="MDA0639289.1"/>
    <property type="molecule type" value="Genomic_DNA"/>
</dbReference>
<organism evidence="1 2">
    <name type="scientific">Nonomuraea ferruginea</name>
    <dbReference type="NCBI Taxonomy" id="46174"/>
    <lineage>
        <taxon>Bacteria</taxon>
        <taxon>Bacillati</taxon>
        <taxon>Actinomycetota</taxon>
        <taxon>Actinomycetes</taxon>
        <taxon>Streptosporangiales</taxon>
        <taxon>Streptosporangiaceae</taxon>
        <taxon>Nonomuraea</taxon>
    </lineage>
</organism>
<keyword evidence="2" id="KW-1185">Reference proteome</keyword>
<protein>
    <submittedName>
        <fullName evidence="1">Uncharacterized protein</fullName>
    </submittedName>
</protein>
<evidence type="ECO:0000313" key="1">
    <source>
        <dbReference type="EMBL" id="MDA0639289.1"/>
    </source>
</evidence>
<name>A0ABT4SQD0_9ACTN</name>
<accession>A0ABT4SQD0</accession>
<dbReference type="Proteomes" id="UP001212498">
    <property type="component" value="Unassembled WGS sequence"/>
</dbReference>
<dbReference type="RefSeq" id="WP_271274832.1">
    <property type="nucleotide sequence ID" value="NZ_BAABFD010000006.1"/>
</dbReference>